<name>A0A7Z0J3J9_9MICC</name>
<feature type="region of interest" description="Disordered" evidence="1">
    <location>
        <begin position="1"/>
        <end position="39"/>
    </location>
</feature>
<accession>A0A7Z0J3J9</accession>
<protein>
    <submittedName>
        <fullName evidence="2">Glycosyltransferase involved in cell wall biosynthesis</fullName>
    </submittedName>
</protein>
<dbReference type="SUPFAM" id="SSF53756">
    <property type="entry name" value="UDP-Glycosyltransferase/glycogen phosphorylase"/>
    <property type="match status" value="1"/>
</dbReference>
<sequence length="470" mass="50105">MSAENTIADSPRNPLEGSAEHLPEIHPGMPRIPTPDGSAAPPRQVIGYVLKMYPRFSETFIVSEILAREAAGEEIVIFSLRPSTDARFHPELARVKAPVIHVPRGSTSAKLWAQLGLAAASPSLREGMQRSLPELLAAGHDDAQQAVALAHAAQQAGVTHLHAHFASIATTVARLAGQIGGLPYSFTAHAKDIFHEDVDEQELESKLAQAHHAITISGYNLDHLRSRFPAATTRLHLVRNGLELSRFPYAPTRGTLPAADSADPQGPVRLLGIGRLVEKKGFRLLIDAVSRLRAQGLEVQADIAGDGPLKDELQHQIDDAGLQGWVRLLGPCTQQEVRELLGSHDVFVAPFVIGSDGNADGLPTVLLEAMARGIRCVAAEVTAVGEVVRSGETGWLVPSGDLDALTQAVAEAAAEAVAADPARVSVLDAARAMIEHSFDSALQARRLQALIQDPHAPASQDRFAKVQVSA</sequence>
<reference evidence="2 3" key="1">
    <citation type="submission" date="2020-07" db="EMBL/GenBank/DDBJ databases">
        <title>Sequencing the genomes of 1000 actinobacteria strains.</title>
        <authorList>
            <person name="Klenk H.-P."/>
        </authorList>
    </citation>
    <scope>NUCLEOTIDE SEQUENCE [LARGE SCALE GENOMIC DNA]</scope>
    <source>
        <strain evidence="2 3">DSM 15664</strain>
    </source>
</reference>
<evidence type="ECO:0000313" key="3">
    <source>
        <dbReference type="Proteomes" id="UP000560069"/>
    </source>
</evidence>
<dbReference type="Pfam" id="PF13692">
    <property type="entry name" value="Glyco_trans_1_4"/>
    <property type="match status" value="1"/>
</dbReference>
<organism evidence="2 3">
    <name type="scientific">Nesterenkonia sandarakina</name>
    <dbReference type="NCBI Taxonomy" id="272918"/>
    <lineage>
        <taxon>Bacteria</taxon>
        <taxon>Bacillati</taxon>
        <taxon>Actinomycetota</taxon>
        <taxon>Actinomycetes</taxon>
        <taxon>Micrococcales</taxon>
        <taxon>Micrococcaceae</taxon>
        <taxon>Nesterenkonia</taxon>
    </lineage>
</organism>
<dbReference type="EMBL" id="JACCFQ010000001">
    <property type="protein sequence ID" value="NYJ17046.1"/>
    <property type="molecule type" value="Genomic_DNA"/>
</dbReference>
<gene>
    <name evidence="2" type="ORF">HNR11_001580</name>
</gene>
<dbReference type="PANTHER" id="PTHR45947:SF14">
    <property type="entry name" value="SLL1723 PROTEIN"/>
    <property type="match status" value="1"/>
</dbReference>
<dbReference type="AlphaFoldDB" id="A0A7Z0J3J9"/>
<keyword evidence="3" id="KW-1185">Reference proteome</keyword>
<dbReference type="Gene3D" id="3.40.50.2000">
    <property type="entry name" value="Glycogen Phosphorylase B"/>
    <property type="match status" value="2"/>
</dbReference>
<dbReference type="GO" id="GO:0016757">
    <property type="term" value="F:glycosyltransferase activity"/>
    <property type="evidence" value="ECO:0007669"/>
    <property type="project" value="TreeGrafter"/>
</dbReference>
<dbReference type="Proteomes" id="UP000560069">
    <property type="component" value="Unassembled WGS sequence"/>
</dbReference>
<comment type="caution">
    <text evidence="2">The sequence shown here is derived from an EMBL/GenBank/DDBJ whole genome shotgun (WGS) entry which is preliminary data.</text>
</comment>
<evidence type="ECO:0000256" key="1">
    <source>
        <dbReference type="SAM" id="MobiDB-lite"/>
    </source>
</evidence>
<dbReference type="PANTHER" id="PTHR45947">
    <property type="entry name" value="SULFOQUINOVOSYL TRANSFERASE SQD2"/>
    <property type="match status" value="1"/>
</dbReference>
<dbReference type="InterPro" id="IPR050194">
    <property type="entry name" value="Glycosyltransferase_grp1"/>
</dbReference>
<proteinExistence type="predicted"/>
<keyword evidence="2" id="KW-0808">Transferase</keyword>
<evidence type="ECO:0000313" key="2">
    <source>
        <dbReference type="EMBL" id="NYJ17046.1"/>
    </source>
</evidence>